<reference evidence="1" key="1">
    <citation type="submission" date="2012-11" db="EMBL/GenBank/DDBJ databases">
        <title>Permanent draft genomes of Rhodopirellula europaea strain SH398 and 6C.</title>
        <authorList>
            <person name="Richter M."/>
            <person name="Richter-Heitmann T."/>
            <person name="Frank C."/>
            <person name="Harder J."/>
            <person name="Glockner F.O."/>
        </authorList>
    </citation>
    <scope>NUCLEOTIDE SEQUENCE</scope>
    <source>
        <strain evidence="1">6C</strain>
    </source>
</reference>
<dbReference type="AlphaFoldDB" id="M2AY06"/>
<evidence type="ECO:0000313" key="1">
    <source>
        <dbReference type="EMBL" id="EMB14874.1"/>
    </source>
</evidence>
<proteinExistence type="predicted"/>
<organism evidence="1 2">
    <name type="scientific">Rhodopirellula europaea 6C</name>
    <dbReference type="NCBI Taxonomy" id="1263867"/>
    <lineage>
        <taxon>Bacteria</taxon>
        <taxon>Pseudomonadati</taxon>
        <taxon>Planctomycetota</taxon>
        <taxon>Planctomycetia</taxon>
        <taxon>Pirellulales</taxon>
        <taxon>Pirellulaceae</taxon>
        <taxon>Rhodopirellula</taxon>
    </lineage>
</organism>
<keyword evidence="2" id="KW-1185">Reference proteome</keyword>
<dbReference type="Proteomes" id="UP000011529">
    <property type="component" value="Unassembled WGS sequence"/>
</dbReference>
<evidence type="ECO:0000313" key="2">
    <source>
        <dbReference type="Proteomes" id="UP000011529"/>
    </source>
</evidence>
<comment type="caution">
    <text evidence="1">The sequence shown here is derived from an EMBL/GenBank/DDBJ whole genome shotgun (WGS) entry which is preliminary data.</text>
</comment>
<name>M2AY06_9BACT</name>
<dbReference type="EMBL" id="ANMO01000205">
    <property type="protein sequence ID" value="EMB14874.1"/>
    <property type="molecule type" value="Genomic_DNA"/>
</dbReference>
<reference evidence="1" key="2">
    <citation type="journal article" date="2013" name="Mar. Genomics">
        <title>Expression of sulfatases in Rhodopirellula baltica and the diversity of sulfatases in the genus Rhodopirellula.</title>
        <authorList>
            <person name="Wegner C.E."/>
            <person name="Richter-Heitmann T."/>
            <person name="Klindworth A."/>
            <person name="Klockow C."/>
            <person name="Richter M."/>
            <person name="Achstetter T."/>
            <person name="Glockner F.O."/>
            <person name="Harder J."/>
        </authorList>
    </citation>
    <scope>NUCLEOTIDE SEQUENCE [LARGE SCALE GENOMIC DNA]</scope>
    <source>
        <strain evidence="1">6C</strain>
    </source>
</reference>
<dbReference type="PATRIC" id="fig|1263867.3.peg.4707"/>
<protein>
    <submittedName>
        <fullName evidence="1">Uncharacterized protein</fullName>
    </submittedName>
</protein>
<accession>M2AY06</accession>
<gene>
    <name evidence="1" type="ORF">RE6C_04393</name>
</gene>
<sequence length="98" mass="10864">MTVESDHDLNTCDSNASIDIPHILKSVSKLTSAAKRQFDDCYFRDFNIGVECWDSWAYNHAVPAHIVLAVADAGCSLSFTLYPMRRPDGTPRDDENGG</sequence>